<evidence type="ECO:0000313" key="1">
    <source>
        <dbReference type="EnsemblPlants" id="AVESA.00010b.r2.4AG0619590.1.CDS.1"/>
    </source>
</evidence>
<keyword evidence="2" id="KW-1185">Reference proteome</keyword>
<name>A0ACD5WDU7_AVESA</name>
<proteinExistence type="predicted"/>
<reference evidence="1" key="2">
    <citation type="submission" date="2025-09" db="UniProtKB">
        <authorList>
            <consortium name="EnsemblPlants"/>
        </authorList>
    </citation>
    <scope>IDENTIFICATION</scope>
</reference>
<dbReference type="Proteomes" id="UP001732700">
    <property type="component" value="Chromosome 4A"/>
</dbReference>
<evidence type="ECO:0000313" key="2">
    <source>
        <dbReference type="Proteomes" id="UP001732700"/>
    </source>
</evidence>
<sequence length="136" mass="15227">MALREHTCEVIFVACRNPVQCRDATEAELLAVEEGLKLALHWATLPFTVETDCAEVIELIKDSTPNTSVYAFRIAAIHALLKERSTGIVKISRYANQASHELAKLSRVQHRTAVWLRNFPEEITDAINNDCNPIAV</sequence>
<dbReference type="EnsemblPlants" id="AVESA.00010b.r2.4AG0619590.1">
    <property type="protein sequence ID" value="AVESA.00010b.r2.4AG0619590.1.CDS.1"/>
    <property type="gene ID" value="AVESA.00010b.r2.4AG0619590"/>
</dbReference>
<reference evidence="1" key="1">
    <citation type="submission" date="2021-05" db="EMBL/GenBank/DDBJ databases">
        <authorList>
            <person name="Scholz U."/>
            <person name="Mascher M."/>
            <person name="Fiebig A."/>
        </authorList>
    </citation>
    <scope>NUCLEOTIDE SEQUENCE [LARGE SCALE GENOMIC DNA]</scope>
</reference>
<organism evidence="1 2">
    <name type="scientific">Avena sativa</name>
    <name type="common">Oat</name>
    <dbReference type="NCBI Taxonomy" id="4498"/>
    <lineage>
        <taxon>Eukaryota</taxon>
        <taxon>Viridiplantae</taxon>
        <taxon>Streptophyta</taxon>
        <taxon>Embryophyta</taxon>
        <taxon>Tracheophyta</taxon>
        <taxon>Spermatophyta</taxon>
        <taxon>Magnoliopsida</taxon>
        <taxon>Liliopsida</taxon>
        <taxon>Poales</taxon>
        <taxon>Poaceae</taxon>
        <taxon>BOP clade</taxon>
        <taxon>Pooideae</taxon>
        <taxon>Poodae</taxon>
        <taxon>Poeae</taxon>
        <taxon>Poeae Chloroplast Group 1 (Aveneae type)</taxon>
        <taxon>Aveninae</taxon>
        <taxon>Avena</taxon>
    </lineage>
</organism>
<accession>A0ACD5WDU7</accession>
<protein>
    <submittedName>
        <fullName evidence="1">Uncharacterized protein</fullName>
    </submittedName>
</protein>